<comment type="caution">
    <text evidence="12">The sequence shown here is derived from an EMBL/GenBank/DDBJ whole genome shotgun (WGS) entry which is preliminary data.</text>
</comment>
<evidence type="ECO:0000256" key="1">
    <source>
        <dbReference type="ARBA" id="ARBA00004651"/>
    </source>
</evidence>
<dbReference type="GO" id="GO:0017038">
    <property type="term" value="P:protein import"/>
    <property type="evidence" value="ECO:0007669"/>
    <property type="project" value="TreeGrafter"/>
</dbReference>
<evidence type="ECO:0000256" key="10">
    <source>
        <dbReference type="SAM" id="Phobius"/>
    </source>
</evidence>
<evidence type="ECO:0000313" key="13">
    <source>
        <dbReference type="Proteomes" id="UP000075260"/>
    </source>
</evidence>
<keyword evidence="6 10" id="KW-1133">Transmembrane helix</keyword>
<evidence type="ECO:0000256" key="2">
    <source>
        <dbReference type="ARBA" id="ARBA00022448"/>
    </source>
</evidence>
<evidence type="ECO:0000256" key="8">
    <source>
        <dbReference type="RuleBase" id="RU004057"/>
    </source>
</evidence>
<evidence type="ECO:0000259" key="11">
    <source>
        <dbReference type="Pfam" id="PF01618"/>
    </source>
</evidence>
<evidence type="ECO:0000256" key="9">
    <source>
        <dbReference type="SAM" id="MobiDB-lite"/>
    </source>
</evidence>
<feature type="region of interest" description="Disordered" evidence="9">
    <location>
        <begin position="224"/>
        <end position="254"/>
    </location>
</feature>
<keyword evidence="7 10" id="KW-0472">Membrane</keyword>
<dbReference type="PANTHER" id="PTHR30625">
    <property type="entry name" value="PROTEIN TOLQ"/>
    <property type="match status" value="1"/>
</dbReference>
<feature type="compositionally biased region" description="Basic and acidic residues" evidence="9">
    <location>
        <begin position="239"/>
        <end position="254"/>
    </location>
</feature>
<dbReference type="AlphaFoldDB" id="A0A150Q3G5"/>
<feature type="transmembrane region" description="Helical" evidence="10">
    <location>
        <begin position="171"/>
        <end position="192"/>
    </location>
</feature>
<feature type="domain" description="MotA/TolQ/ExbB proton channel" evidence="11">
    <location>
        <begin position="75"/>
        <end position="203"/>
    </location>
</feature>
<keyword evidence="3" id="KW-1003">Cell membrane</keyword>
<proteinExistence type="inferred from homology"/>
<dbReference type="InterPro" id="IPR050790">
    <property type="entry name" value="ExbB/TolQ_transport"/>
</dbReference>
<keyword evidence="4 10" id="KW-0812">Transmembrane</keyword>
<feature type="transmembrane region" description="Helical" evidence="10">
    <location>
        <begin position="114"/>
        <end position="140"/>
    </location>
</feature>
<evidence type="ECO:0000256" key="7">
    <source>
        <dbReference type="ARBA" id="ARBA00023136"/>
    </source>
</evidence>
<organism evidence="12 13">
    <name type="scientific">Sorangium cellulosum</name>
    <name type="common">Polyangium cellulosum</name>
    <dbReference type="NCBI Taxonomy" id="56"/>
    <lineage>
        <taxon>Bacteria</taxon>
        <taxon>Pseudomonadati</taxon>
        <taxon>Myxococcota</taxon>
        <taxon>Polyangia</taxon>
        <taxon>Polyangiales</taxon>
        <taxon>Polyangiaceae</taxon>
        <taxon>Sorangium</taxon>
    </lineage>
</organism>
<dbReference type="OrthoDB" id="9805133at2"/>
<reference evidence="12 13" key="1">
    <citation type="submission" date="2014-02" db="EMBL/GenBank/DDBJ databases">
        <title>The small core and large imbalanced accessory genome model reveals a collaborative survival strategy of Sorangium cellulosum strains in nature.</title>
        <authorList>
            <person name="Han K."/>
            <person name="Peng R."/>
            <person name="Blom J."/>
            <person name="Li Y.-Z."/>
        </authorList>
    </citation>
    <scope>NUCLEOTIDE SEQUENCE [LARGE SCALE GENOMIC DNA]</scope>
    <source>
        <strain evidence="12 13">So0008-312</strain>
    </source>
</reference>
<evidence type="ECO:0000256" key="6">
    <source>
        <dbReference type="ARBA" id="ARBA00022989"/>
    </source>
</evidence>
<keyword evidence="5 8" id="KW-0653">Protein transport</keyword>
<evidence type="ECO:0000256" key="5">
    <source>
        <dbReference type="ARBA" id="ARBA00022927"/>
    </source>
</evidence>
<dbReference type="InterPro" id="IPR002898">
    <property type="entry name" value="MotA_ExbB_proton_chnl"/>
</dbReference>
<dbReference type="RefSeq" id="WP_061612802.1">
    <property type="nucleotide sequence ID" value="NZ_CP162579.1"/>
</dbReference>
<gene>
    <name evidence="12" type="ORF">BE15_19680</name>
</gene>
<dbReference type="PANTHER" id="PTHR30625:SF15">
    <property type="entry name" value="BIOPOLYMER TRANSPORT PROTEIN EXBB"/>
    <property type="match status" value="1"/>
</dbReference>
<protein>
    <submittedName>
        <fullName evidence="12">Biopolymer transporter</fullName>
    </submittedName>
</protein>
<comment type="subcellular location">
    <subcellularLocation>
        <location evidence="1">Cell membrane</location>
        <topology evidence="1">Multi-pass membrane protein</topology>
    </subcellularLocation>
    <subcellularLocation>
        <location evidence="8">Membrane</location>
        <topology evidence="8">Multi-pass membrane protein</topology>
    </subcellularLocation>
</comment>
<accession>A0A150Q3G5</accession>
<name>A0A150Q3G5_SORCE</name>
<dbReference type="Proteomes" id="UP000075260">
    <property type="component" value="Unassembled WGS sequence"/>
</dbReference>
<sequence>MNLVEWLQRIMVGFGAAWVMWLMIGLSVISVAIILERAWFFWSLRDDLAVLARDLRTSLDDSIEAARRRMDASPSAEAAVVSAGLAVAHQGPEAAEEAMAGAAALQRMKLERRLAYLGTLGNNAPFIGLFGTVIGVVGAFDALGQAAKTPVAQAASQAMAPQAVMSSIAEALVATAVGLAVAIPAVAANNFFQRMIKSTLANTEALTRVLLAHLKIDPAFAGAAPAVAAEPRGKVARASRQDDPKKGGAGEEER</sequence>
<dbReference type="GO" id="GO:0005886">
    <property type="term" value="C:plasma membrane"/>
    <property type="evidence" value="ECO:0007669"/>
    <property type="project" value="UniProtKB-SubCell"/>
</dbReference>
<keyword evidence="2 8" id="KW-0813">Transport</keyword>
<dbReference type="Pfam" id="PF01618">
    <property type="entry name" value="MotA_ExbB"/>
    <property type="match status" value="1"/>
</dbReference>
<evidence type="ECO:0000256" key="4">
    <source>
        <dbReference type="ARBA" id="ARBA00022692"/>
    </source>
</evidence>
<evidence type="ECO:0000313" key="12">
    <source>
        <dbReference type="EMBL" id="KYF62128.1"/>
    </source>
</evidence>
<feature type="transmembrane region" description="Helical" evidence="10">
    <location>
        <begin position="12"/>
        <end position="35"/>
    </location>
</feature>
<dbReference type="EMBL" id="JEMA01001123">
    <property type="protein sequence ID" value="KYF62128.1"/>
    <property type="molecule type" value="Genomic_DNA"/>
</dbReference>
<comment type="similarity">
    <text evidence="8">Belongs to the exbB/tolQ family.</text>
</comment>
<evidence type="ECO:0000256" key="3">
    <source>
        <dbReference type="ARBA" id="ARBA00022475"/>
    </source>
</evidence>